<feature type="region of interest" description="Disordered" evidence="1">
    <location>
        <begin position="564"/>
        <end position="585"/>
    </location>
</feature>
<dbReference type="GO" id="GO:0006357">
    <property type="term" value="P:regulation of transcription by RNA polymerase II"/>
    <property type="evidence" value="ECO:0007669"/>
    <property type="project" value="TreeGrafter"/>
</dbReference>
<evidence type="ECO:0000313" key="3">
    <source>
        <dbReference type="Proteomes" id="UP000054564"/>
    </source>
</evidence>
<sequence length="657" mass="73593">MNRSLKEPCVPVSSQPSFLRLLIGTCICGNNINRPIYDSSPSNLSKHLATCAVKIEKQTKDQGLTAVGVSGTGDVDAQEVPQLCAVWCAEAARPFSALGERAHKGIMHPMVVRNLPTRKAVSNDIGRLYTAIQEDLIKSLKDHKGAMYLGLDAWQSPNGFDVLGTVLYRLVEGDGIAVHLEAMPLDFVQLQKSHTGYYLAKTVRAIVEKFGIKDKICGIVTDNASNNGTMIETIKSYCWPRFQGETQWIRCFAHILNLIAQVILRPFGSHKKKQTVASAEDYSDKGEDYDDPDEDIQLMHEDTSDVANEDLVDNEDVTPADALAADLINDDEIELKDDDVHELSEEEDNDCYTSISCKATLAKFRAISRKLNKSPNSKARFVELCQDHKCLTPHNVQRDVRTRWNSTLIQLTGILRCSAAILEWQRDKRHGPAREHHINQDNLELAKDLVEVLQPFYKITLQVSTRGAARISDIVVFIDQITGHLSSAISERQDEYPPALRNACCAGLQLTNKYYTLTDCSPLYRVAMVLHPLFKDEYFKLAKWKPEWINEAIRLTREMWESHYKPSPPQLTTSQPPNPRPSQPKTCVLVGLAGASEARGTTSPTDPLQVWLAGGLALTEDGRPVNPLKWWMRQHSRRATPNGTRCAELSREALEEQ</sequence>
<dbReference type="InterPro" id="IPR012337">
    <property type="entry name" value="RNaseH-like_sf"/>
</dbReference>
<evidence type="ECO:0008006" key="4">
    <source>
        <dbReference type="Google" id="ProtNLM"/>
    </source>
</evidence>
<dbReference type="InterPro" id="IPR052717">
    <property type="entry name" value="Vacuolar_transposase_reg"/>
</dbReference>
<accession>A0A0L0VU05</accession>
<evidence type="ECO:0000256" key="1">
    <source>
        <dbReference type="SAM" id="MobiDB-lite"/>
    </source>
</evidence>
<gene>
    <name evidence="2" type="ORF">PSTG_04361</name>
</gene>
<dbReference type="PANTHER" id="PTHR46169:SF15">
    <property type="entry name" value="INNER CENTROMERE PROTEIN A-LIKE ISOFORM X1-RELATED"/>
    <property type="match status" value="1"/>
</dbReference>
<evidence type="ECO:0000313" key="2">
    <source>
        <dbReference type="EMBL" id="KNF02455.1"/>
    </source>
</evidence>
<dbReference type="EMBL" id="AJIL01000023">
    <property type="protein sequence ID" value="KNF02455.1"/>
    <property type="molecule type" value="Genomic_DNA"/>
</dbReference>
<dbReference type="AlphaFoldDB" id="A0A0L0VU05"/>
<keyword evidence="3" id="KW-1185">Reference proteome</keyword>
<proteinExistence type="predicted"/>
<dbReference type="GO" id="GO:0005634">
    <property type="term" value="C:nucleus"/>
    <property type="evidence" value="ECO:0007669"/>
    <property type="project" value="TreeGrafter"/>
</dbReference>
<comment type="caution">
    <text evidence="2">The sequence shown here is derived from an EMBL/GenBank/DDBJ whole genome shotgun (WGS) entry which is preliminary data.</text>
</comment>
<protein>
    <recommendedName>
        <fullName evidence="4">DUF659 domain-containing protein</fullName>
    </recommendedName>
</protein>
<name>A0A0L0VU05_9BASI</name>
<reference evidence="3" key="1">
    <citation type="submission" date="2014-03" db="EMBL/GenBank/DDBJ databases">
        <title>The Genome Sequence of Puccinia striiformis f. sp. tritici PST-78.</title>
        <authorList>
            <consortium name="The Broad Institute Genome Sequencing Platform"/>
            <person name="Cuomo C."/>
            <person name="Hulbert S."/>
            <person name="Chen X."/>
            <person name="Walker B."/>
            <person name="Young S.K."/>
            <person name="Zeng Q."/>
            <person name="Gargeya S."/>
            <person name="Fitzgerald M."/>
            <person name="Haas B."/>
            <person name="Abouelleil A."/>
            <person name="Alvarado L."/>
            <person name="Arachchi H.M."/>
            <person name="Berlin A.M."/>
            <person name="Chapman S.B."/>
            <person name="Goldberg J."/>
            <person name="Griggs A."/>
            <person name="Gujja S."/>
            <person name="Hansen M."/>
            <person name="Howarth C."/>
            <person name="Imamovic A."/>
            <person name="Larimer J."/>
            <person name="McCowan C."/>
            <person name="Montmayeur A."/>
            <person name="Murphy C."/>
            <person name="Neiman D."/>
            <person name="Pearson M."/>
            <person name="Priest M."/>
            <person name="Roberts A."/>
            <person name="Saif S."/>
            <person name="Shea T."/>
            <person name="Sisk P."/>
            <person name="Sykes S."/>
            <person name="Wortman J."/>
            <person name="Nusbaum C."/>
            <person name="Birren B."/>
        </authorList>
    </citation>
    <scope>NUCLEOTIDE SEQUENCE [LARGE SCALE GENOMIC DNA]</scope>
    <source>
        <strain evidence="3">race PST-78</strain>
    </source>
</reference>
<dbReference type="Proteomes" id="UP000054564">
    <property type="component" value="Unassembled WGS sequence"/>
</dbReference>
<organism evidence="2 3">
    <name type="scientific">Puccinia striiformis f. sp. tritici PST-78</name>
    <dbReference type="NCBI Taxonomy" id="1165861"/>
    <lineage>
        <taxon>Eukaryota</taxon>
        <taxon>Fungi</taxon>
        <taxon>Dikarya</taxon>
        <taxon>Basidiomycota</taxon>
        <taxon>Pucciniomycotina</taxon>
        <taxon>Pucciniomycetes</taxon>
        <taxon>Pucciniales</taxon>
        <taxon>Pucciniaceae</taxon>
        <taxon>Puccinia</taxon>
    </lineage>
</organism>
<dbReference type="PANTHER" id="PTHR46169">
    <property type="entry name" value="DNA REPLICATION-RELATED ELEMENT FACTOR, ISOFORM A"/>
    <property type="match status" value="1"/>
</dbReference>
<dbReference type="SUPFAM" id="SSF53098">
    <property type="entry name" value="Ribonuclease H-like"/>
    <property type="match status" value="1"/>
</dbReference>